<dbReference type="AlphaFoldDB" id="A0AAV4RTV5"/>
<name>A0AAV4RTV5_9ARAC</name>
<proteinExistence type="predicted"/>
<organism evidence="1 2">
    <name type="scientific">Caerostris darwini</name>
    <dbReference type="NCBI Taxonomy" id="1538125"/>
    <lineage>
        <taxon>Eukaryota</taxon>
        <taxon>Metazoa</taxon>
        <taxon>Ecdysozoa</taxon>
        <taxon>Arthropoda</taxon>
        <taxon>Chelicerata</taxon>
        <taxon>Arachnida</taxon>
        <taxon>Araneae</taxon>
        <taxon>Araneomorphae</taxon>
        <taxon>Entelegynae</taxon>
        <taxon>Araneoidea</taxon>
        <taxon>Araneidae</taxon>
        <taxon>Caerostris</taxon>
    </lineage>
</organism>
<dbReference type="Proteomes" id="UP001054837">
    <property type="component" value="Unassembled WGS sequence"/>
</dbReference>
<gene>
    <name evidence="1" type="ORF">CDAR_88781</name>
</gene>
<dbReference type="EMBL" id="BPLQ01006602">
    <property type="protein sequence ID" value="GIY23882.1"/>
    <property type="molecule type" value="Genomic_DNA"/>
</dbReference>
<evidence type="ECO:0000313" key="2">
    <source>
        <dbReference type="Proteomes" id="UP001054837"/>
    </source>
</evidence>
<sequence length="145" mass="15876">MIHQYFCTGNGNTKCYSATPSFSFARLVAVSYFRAQSSSILIEQRQWGGTGDVLGGQAPTANVEKILHFDTPRSESYGVLQSPAEPLDKIYFPRNPVSVLRAFSVQSSNILIEQGKWRGTGDVLGGQAPMSERSLYVAPGKSRIK</sequence>
<keyword evidence="2" id="KW-1185">Reference proteome</keyword>
<evidence type="ECO:0000313" key="1">
    <source>
        <dbReference type="EMBL" id="GIY23882.1"/>
    </source>
</evidence>
<reference evidence="1 2" key="1">
    <citation type="submission" date="2021-06" db="EMBL/GenBank/DDBJ databases">
        <title>Caerostris darwini draft genome.</title>
        <authorList>
            <person name="Kono N."/>
            <person name="Arakawa K."/>
        </authorList>
    </citation>
    <scope>NUCLEOTIDE SEQUENCE [LARGE SCALE GENOMIC DNA]</scope>
</reference>
<protein>
    <submittedName>
        <fullName evidence="1">Uncharacterized protein</fullName>
    </submittedName>
</protein>
<accession>A0AAV4RTV5</accession>
<comment type="caution">
    <text evidence="1">The sequence shown here is derived from an EMBL/GenBank/DDBJ whole genome shotgun (WGS) entry which is preliminary data.</text>
</comment>